<sequence length="112" mass="12103">MLYTILWLVFILTTILAVPIALVVDKQRAKKAQRDAAMAAGEDPLSDDEAVLEEGEVEEGEVEIAEEMDASLEEVEEADSFGDGEAFADDAFGDGEPFGDADAFDDAFPKDQ</sequence>
<reference evidence="3 4" key="1">
    <citation type="submission" date="2019-02" db="EMBL/GenBank/DDBJ databases">
        <title>Deep-cultivation of Planctomycetes and their phenomic and genomic characterization uncovers novel biology.</title>
        <authorList>
            <person name="Wiegand S."/>
            <person name="Jogler M."/>
            <person name="Boedeker C."/>
            <person name="Pinto D."/>
            <person name="Vollmers J."/>
            <person name="Rivas-Marin E."/>
            <person name="Kohn T."/>
            <person name="Peeters S.H."/>
            <person name="Heuer A."/>
            <person name="Rast P."/>
            <person name="Oberbeckmann S."/>
            <person name="Bunk B."/>
            <person name="Jeske O."/>
            <person name="Meyerdierks A."/>
            <person name="Storesund J.E."/>
            <person name="Kallscheuer N."/>
            <person name="Luecker S."/>
            <person name="Lage O.M."/>
            <person name="Pohl T."/>
            <person name="Merkel B.J."/>
            <person name="Hornburger P."/>
            <person name="Mueller R.-W."/>
            <person name="Bruemmer F."/>
            <person name="Labrenz M."/>
            <person name="Spormann A.M."/>
            <person name="Op den Camp H."/>
            <person name="Overmann J."/>
            <person name="Amann R."/>
            <person name="Jetten M.S.M."/>
            <person name="Mascher T."/>
            <person name="Medema M.H."/>
            <person name="Devos D.P."/>
            <person name="Kaster A.-K."/>
            <person name="Ovreas L."/>
            <person name="Rohde M."/>
            <person name="Galperin M.Y."/>
            <person name="Jogler C."/>
        </authorList>
    </citation>
    <scope>NUCLEOTIDE SEQUENCE [LARGE SCALE GENOMIC DNA]</scope>
    <source>
        <strain evidence="3 4">FF011L</strain>
    </source>
</reference>
<evidence type="ECO:0000256" key="1">
    <source>
        <dbReference type="SAM" id="MobiDB-lite"/>
    </source>
</evidence>
<keyword evidence="4" id="KW-1185">Reference proteome</keyword>
<dbReference type="EMBL" id="CP036262">
    <property type="protein sequence ID" value="QDS91354.1"/>
    <property type="molecule type" value="Genomic_DNA"/>
</dbReference>
<keyword evidence="2" id="KW-1133">Transmembrane helix</keyword>
<evidence type="ECO:0000313" key="3">
    <source>
        <dbReference type="EMBL" id="QDS91354.1"/>
    </source>
</evidence>
<proteinExistence type="predicted"/>
<feature type="region of interest" description="Disordered" evidence="1">
    <location>
        <begin position="35"/>
        <end position="60"/>
    </location>
</feature>
<feature type="compositionally biased region" description="Acidic residues" evidence="1">
    <location>
        <begin position="72"/>
        <end position="105"/>
    </location>
</feature>
<feature type="compositionally biased region" description="Acidic residues" evidence="1">
    <location>
        <begin position="44"/>
        <end position="60"/>
    </location>
</feature>
<dbReference type="KEGG" id="rml:FF011L_00830"/>
<feature type="region of interest" description="Disordered" evidence="1">
    <location>
        <begin position="72"/>
        <end position="112"/>
    </location>
</feature>
<evidence type="ECO:0000256" key="2">
    <source>
        <dbReference type="SAM" id="Phobius"/>
    </source>
</evidence>
<feature type="transmembrane region" description="Helical" evidence="2">
    <location>
        <begin position="6"/>
        <end position="24"/>
    </location>
</feature>
<gene>
    <name evidence="3" type="ORF">FF011L_00830</name>
</gene>
<evidence type="ECO:0000313" key="4">
    <source>
        <dbReference type="Proteomes" id="UP000320672"/>
    </source>
</evidence>
<keyword evidence="2" id="KW-0812">Transmembrane</keyword>
<accession>A0A517M908</accession>
<dbReference type="AlphaFoldDB" id="A0A517M908"/>
<organism evidence="3 4">
    <name type="scientific">Roseimaritima multifibrata</name>
    <dbReference type="NCBI Taxonomy" id="1930274"/>
    <lineage>
        <taxon>Bacteria</taxon>
        <taxon>Pseudomonadati</taxon>
        <taxon>Planctomycetota</taxon>
        <taxon>Planctomycetia</taxon>
        <taxon>Pirellulales</taxon>
        <taxon>Pirellulaceae</taxon>
        <taxon>Roseimaritima</taxon>
    </lineage>
</organism>
<keyword evidence="2" id="KW-0472">Membrane</keyword>
<dbReference type="RefSeq" id="WP_145349434.1">
    <property type="nucleotide sequence ID" value="NZ_CP036262.1"/>
</dbReference>
<protein>
    <submittedName>
        <fullName evidence="3">Uncharacterized protein</fullName>
    </submittedName>
</protein>
<name>A0A517M908_9BACT</name>
<dbReference type="Proteomes" id="UP000320672">
    <property type="component" value="Chromosome"/>
</dbReference>